<evidence type="ECO:0000313" key="2">
    <source>
        <dbReference type="EMBL" id="EQB49984.1"/>
    </source>
</evidence>
<sequence>MSHNSLNTSISDRVSRKILAYPTNNNCAAPGGINASTRGINSNRNSPIDRANMSEHPSARSWSSTQHSRNRCQYTSCTTCTLLLSFASRNRGREKRSNSGGPPYCWCVRHIISMYRNTKPAARLSPSRKRSGLKSGASKPGL</sequence>
<dbReference type="Proteomes" id="UP000015530">
    <property type="component" value="Unassembled WGS sequence"/>
</dbReference>
<feature type="compositionally biased region" description="Polar residues" evidence="1">
    <location>
        <begin position="34"/>
        <end position="46"/>
    </location>
</feature>
<feature type="compositionally biased region" description="Polar residues" evidence="1">
    <location>
        <begin position="60"/>
        <end position="71"/>
    </location>
</feature>
<proteinExistence type="predicted"/>
<feature type="region of interest" description="Disordered" evidence="1">
    <location>
        <begin position="31"/>
        <end position="71"/>
    </location>
</feature>
<protein>
    <submittedName>
        <fullName evidence="2">Uncharacterized protein</fullName>
    </submittedName>
</protein>
<dbReference type="AlphaFoldDB" id="T0KD57"/>
<organism evidence="2 3">
    <name type="scientific">Colletotrichum gloeosporioides (strain Cg-14)</name>
    <name type="common">Anthracnose fungus</name>
    <name type="synonym">Glomerella cingulata</name>
    <dbReference type="NCBI Taxonomy" id="1237896"/>
    <lineage>
        <taxon>Eukaryota</taxon>
        <taxon>Fungi</taxon>
        <taxon>Dikarya</taxon>
        <taxon>Ascomycota</taxon>
        <taxon>Pezizomycotina</taxon>
        <taxon>Sordariomycetes</taxon>
        <taxon>Hypocreomycetidae</taxon>
        <taxon>Glomerellales</taxon>
        <taxon>Glomerellaceae</taxon>
        <taxon>Colletotrichum</taxon>
        <taxon>Colletotrichum gloeosporioides species complex</taxon>
    </lineage>
</organism>
<reference evidence="3" key="1">
    <citation type="journal article" date="2013" name="Mol. Plant Microbe Interact.">
        <title>Global aspects of pacC regulation of pathogenicity genes in Colletotrichum gloeosporioides as revealed by transcriptome analysis.</title>
        <authorList>
            <person name="Alkan N."/>
            <person name="Meng X."/>
            <person name="Friedlander G."/>
            <person name="Reuveni E."/>
            <person name="Sukno S."/>
            <person name="Sherman A."/>
            <person name="Thon M."/>
            <person name="Fluhr R."/>
            <person name="Prusky D."/>
        </authorList>
    </citation>
    <scope>NUCLEOTIDE SEQUENCE [LARGE SCALE GENOMIC DNA]</scope>
    <source>
        <strain evidence="3">Cg-14</strain>
    </source>
</reference>
<evidence type="ECO:0000313" key="3">
    <source>
        <dbReference type="Proteomes" id="UP000015530"/>
    </source>
</evidence>
<dbReference type="EMBL" id="AMYD01002176">
    <property type="protein sequence ID" value="EQB49984.1"/>
    <property type="molecule type" value="Genomic_DNA"/>
</dbReference>
<feature type="region of interest" description="Disordered" evidence="1">
    <location>
        <begin position="119"/>
        <end position="142"/>
    </location>
</feature>
<evidence type="ECO:0000256" key="1">
    <source>
        <dbReference type="SAM" id="MobiDB-lite"/>
    </source>
</evidence>
<dbReference type="HOGENOM" id="CLU_1815654_0_0_1"/>
<accession>T0KD57</accession>
<gene>
    <name evidence="2" type="ORF">CGLO_10634</name>
</gene>
<comment type="caution">
    <text evidence="2">The sequence shown here is derived from an EMBL/GenBank/DDBJ whole genome shotgun (WGS) entry which is preliminary data.</text>
</comment>
<name>T0KD57_COLGC</name>